<evidence type="ECO:0000256" key="3">
    <source>
        <dbReference type="ARBA" id="ARBA00023002"/>
    </source>
</evidence>
<evidence type="ECO:0000313" key="8">
    <source>
        <dbReference type="Proteomes" id="UP000198282"/>
    </source>
</evidence>
<dbReference type="PANTHER" id="PTHR21266:SF60">
    <property type="entry name" value="3-KETOSTEROID-9-ALPHA-MONOOXYGENASE, OXYGENASE COMPONENT"/>
    <property type="match status" value="1"/>
</dbReference>
<gene>
    <name evidence="7" type="ORF">SAMN05216276_110317</name>
</gene>
<evidence type="ECO:0000256" key="4">
    <source>
        <dbReference type="ARBA" id="ARBA00023004"/>
    </source>
</evidence>
<dbReference type="InterPro" id="IPR044043">
    <property type="entry name" value="VanA_C_cat"/>
</dbReference>
<dbReference type="Proteomes" id="UP000198282">
    <property type="component" value="Unassembled WGS sequence"/>
</dbReference>
<dbReference type="Gene3D" id="2.102.10.10">
    <property type="entry name" value="Rieske [2Fe-2S] iron-sulphur domain"/>
    <property type="match status" value="1"/>
</dbReference>
<dbReference type="EMBL" id="FZOD01000103">
    <property type="protein sequence ID" value="SNT63650.1"/>
    <property type="molecule type" value="Genomic_DNA"/>
</dbReference>
<dbReference type="GO" id="GO:0016705">
    <property type="term" value="F:oxidoreductase activity, acting on paired donors, with incorporation or reduction of molecular oxygen"/>
    <property type="evidence" value="ECO:0007669"/>
    <property type="project" value="UniProtKB-ARBA"/>
</dbReference>
<dbReference type="InterPro" id="IPR036922">
    <property type="entry name" value="Rieske_2Fe-2S_sf"/>
</dbReference>
<name>A0A239P9B7_9ACTN</name>
<dbReference type="PROSITE" id="PS51296">
    <property type="entry name" value="RIESKE"/>
    <property type="match status" value="1"/>
</dbReference>
<dbReference type="GO" id="GO:0046872">
    <property type="term" value="F:metal ion binding"/>
    <property type="evidence" value="ECO:0007669"/>
    <property type="project" value="UniProtKB-KW"/>
</dbReference>
<evidence type="ECO:0000256" key="5">
    <source>
        <dbReference type="ARBA" id="ARBA00023014"/>
    </source>
</evidence>
<dbReference type="GO" id="GO:0004497">
    <property type="term" value="F:monooxygenase activity"/>
    <property type="evidence" value="ECO:0007669"/>
    <property type="project" value="UniProtKB-KW"/>
</dbReference>
<proteinExistence type="predicted"/>
<keyword evidence="1" id="KW-0001">2Fe-2S</keyword>
<dbReference type="OrthoDB" id="5243643at2"/>
<keyword evidence="7" id="KW-0503">Monooxygenase</keyword>
<dbReference type="SUPFAM" id="SSF55961">
    <property type="entry name" value="Bet v1-like"/>
    <property type="match status" value="1"/>
</dbReference>
<keyword evidence="7" id="KW-0808">Transferase</keyword>
<dbReference type="Pfam" id="PF00355">
    <property type="entry name" value="Rieske"/>
    <property type="match status" value="1"/>
</dbReference>
<accession>A0A239P9B7</accession>
<keyword evidence="5" id="KW-0411">Iron-sulfur</keyword>
<keyword evidence="3" id="KW-0560">Oxidoreductase</keyword>
<dbReference type="Pfam" id="PF19112">
    <property type="entry name" value="VanA_C"/>
    <property type="match status" value="1"/>
</dbReference>
<protein>
    <submittedName>
        <fullName evidence="7">Vanillate O-demethylase monooxygenase subunit</fullName>
    </submittedName>
</protein>
<dbReference type="InterPro" id="IPR050584">
    <property type="entry name" value="Cholesterol_7-desaturase"/>
</dbReference>
<dbReference type="GO" id="GO:0032259">
    <property type="term" value="P:methylation"/>
    <property type="evidence" value="ECO:0007669"/>
    <property type="project" value="UniProtKB-KW"/>
</dbReference>
<dbReference type="GO" id="GO:0051537">
    <property type="term" value="F:2 iron, 2 sulfur cluster binding"/>
    <property type="evidence" value="ECO:0007669"/>
    <property type="project" value="UniProtKB-KW"/>
</dbReference>
<dbReference type="PANTHER" id="PTHR21266">
    <property type="entry name" value="IRON-SULFUR DOMAIN CONTAINING PROTEIN"/>
    <property type="match status" value="1"/>
</dbReference>
<keyword evidence="7" id="KW-0489">Methyltransferase</keyword>
<dbReference type="RefSeq" id="WP_089213616.1">
    <property type="nucleotide sequence ID" value="NZ_FZOD01000103.1"/>
</dbReference>
<keyword evidence="2" id="KW-0479">Metal-binding</keyword>
<organism evidence="7 8">
    <name type="scientific">Streptosporangium subroseum</name>
    <dbReference type="NCBI Taxonomy" id="106412"/>
    <lineage>
        <taxon>Bacteria</taxon>
        <taxon>Bacillati</taxon>
        <taxon>Actinomycetota</taxon>
        <taxon>Actinomycetes</taxon>
        <taxon>Streptosporangiales</taxon>
        <taxon>Streptosporangiaceae</taxon>
        <taxon>Streptosporangium</taxon>
    </lineage>
</organism>
<dbReference type="AlphaFoldDB" id="A0A239P9B7"/>
<reference evidence="7 8" key="1">
    <citation type="submission" date="2017-06" db="EMBL/GenBank/DDBJ databases">
        <authorList>
            <person name="Kim H.J."/>
            <person name="Triplett B.A."/>
        </authorList>
    </citation>
    <scope>NUCLEOTIDE SEQUENCE [LARGE SCALE GENOMIC DNA]</scope>
    <source>
        <strain evidence="7 8">CGMCC 4.2132</strain>
    </source>
</reference>
<keyword evidence="8" id="KW-1185">Reference proteome</keyword>
<evidence type="ECO:0000259" key="6">
    <source>
        <dbReference type="PROSITE" id="PS51296"/>
    </source>
</evidence>
<evidence type="ECO:0000256" key="1">
    <source>
        <dbReference type="ARBA" id="ARBA00022714"/>
    </source>
</evidence>
<dbReference type="GO" id="GO:0008168">
    <property type="term" value="F:methyltransferase activity"/>
    <property type="evidence" value="ECO:0007669"/>
    <property type="project" value="UniProtKB-KW"/>
</dbReference>
<dbReference type="InterPro" id="IPR017941">
    <property type="entry name" value="Rieske_2Fe-2S"/>
</dbReference>
<dbReference type="SUPFAM" id="SSF50022">
    <property type="entry name" value="ISP domain"/>
    <property type="match status" value="1"/>
</dbReference>
<keyword evidence="4" id="KW-0408">Iron</keyword>
<evidence type="ECO:0000313" key="7">
    <source>
        <dbReference type="EMBL" id="SNT63650.1"/>
    </source>
</evidence>
<feature type="domain" description="Rieske" evidence="6">
    <location>
        <begin position="8"/>
        <end position="109"/>
    </location>
</feature>
<evidence type="ECO:0000256" key="2">
    <source>
        <dbReference type="ARBA" id="ARBA00022723"/>
    </source>
</evidence>
<sequence>MVFPRNQWYVAAYGEEVGDGLLARTICGEPIVFYRTRSGDAVALADRCVHRRFPLSEGHRDGDRLVCGYHGFTYEPDGSCVAVPAQKRIPRTARVPVYPVVEQDSLVWVWIGDGDADPTAIPRAPWLAADGWVVVRGMEPLEARYELLVDNLMDLSHETYLHGGYIGTPEVAETPITTSVDEEAGVVRVSRRMKDVECPPFYANSTGIKGRIDRWQDIEYQPPCLYLLHSRIAPAGLEPAPDGDDSAAFHAEIVYGITPSTETTTFDFWMVARDFALDDPEVTTYLAESNRTVVMQDVVALNLLEKVIATEPEGYQELSINIDTGGLAARRLLQRMTDGS</sequence>
<dbReference type="Gene3D" id="3.90.380.10">
    <property type="entry name" value="Naphthalene 1,2-dioxygenase Alpha Subunit, Chain A, domain 1"/>
    <property type="match status" value="1"/>
</dbReference>